<feature type="domain" description="Response regulatory" evidence="3">
    <location>
        <begin position="10"/>
        <end position="134"/>
    </location>
</feature>
<evidence type="ECO:0000256" key="1">
    <source>
        <dbReference type="PROSITE-ProRule" id="PRU00169"/>
    </source>
</evidence>
<evidence type="ECO:0000313" key="4">
    <source>
        <dbReference type="EMBL" id="BBH90425.1"/>
    </source>
</evidence>
<feature type="transmembrane region" description="Helical" evidence="2">
    <location>
        <begin position="170"/>
        <end position="203"/>
    </location>
</feature>
<dbReference type="InterPro" id="IPR001789">
    <property type="entry name" value="Sig_transdc_resp-reg_receiver"/>
</dbReference>
<keyword evidence="1" id="KW-0597">Phosphoprotein</keyword>
<reference evidence="4" key="1">
    <citation type="submission" date="2018-12" db="EMBL/GenBank/DDBJ databases">
        <title>Novel natural products biosynthetic potential of the class Ktedonobacteria.</title>
        <authorList>
            <person name="Zheng Y."/>
            <person name="Saitou A."/>
            <person name="Wang C.M."/>
            <person name="Toyoda A."/>
            <person name="Minakuchi Y."/>
            <person name="Sekiguchi Y."/>
            <person name="Ueda K."/>
            <person name="Takano H."/>
            <person name="Sakai Y."/>
            <person name="Yokota A."/>
            <person name="Yabe S."/>
        </authorList>
    </citation>
    <scope>NUCLEOTIDE SEQUENCE</scope>
    <source>
        <strain evidence="4">COM3</strain>
    </source>
</reference>
<dbReference type="AlphaFoldDB" id="A0A455SWJ6"/>
<keyword evidence="2" id="KW-0472">Membrane</keyword>
<accession>A0A455SWJ6</accession>
<protein>
    <recommendedName>
        <fullName evidence="3">Response regulatory domain-containing protein</fullName>
    </recommendedName>
</protein>
<keyword evidence="2" id="KW-0812">Transmembrane</keyword>
<keyword evidence="2" id="KW-1133">Transmembrane helix</keyword>
<dbReference type="SUPFAM" id="SSF52172">
    <property type="entry name" value="CheY-like"/>
    <property type="match status" value="1"/>
</dbReference>
<evidence type="ECO:0000256" key="2">
    <source>
        <dbReference type="SAM" id="Phobius"/>
    </source>
</evidence>
<dbReference type="InterPro" id="IPR011006">
    <property type="entry name" value="CheY-like_superfamily"/>
</dbReference>
<name>A0A455SWJ6_9CHLR</name>
<dbReference type="PROSITE" id="PS50110">
    <property type="entry name" value="RESPONSE_REGULATORY"/>
    <property type="match status" value="1"/>
</dbReference>
<evidence type="ECO:0000259" key="3">
    <source>
        <dbReference type="PROSITE" id="PS50110"/>
    </source>
</evidence>
<dbReference type="Gene3D" id="3.40.50.2300">
    <property type="match status" value="1"/>
</dbReference>
<gene>
    <name evidence="4" type="ORF">KTC_51760</name>
</gene>
<feature type="modified residue" description="4-aspartylphosphate" evidence="1">
    <location>
        <position position="58"/>
    </location>
</feature>
<dbReference type="Gene3D" id="1.10.287.70">
    <property type="match status" value="1"/>
</dbReference>
<dbReference type="EMBL" id="AP019376">
    <property type="protein sequence ID" value="BBH90425.1"/>
    <property type="molecule type" value="Genomic_DNA"/>
</dbReference>
<organism evidence="4">
    <name type="scientific">Thermosporothrix sp. COM3</name>
    <dbReference type="NCBI Taxonomy" id="2490863"/>
    <lineage>
        <taxon>Bacteria</taxon>
        <taxon>Bacillati</taxon>
        <taxon>Chloroflexota</taxon>
        <taxon>Ktedonobacteria</taxon>
        <taxon>Ktedonobacterales</taxon>
        <taxon>Thermosporotrichaceae</taxon>
        <taxon>Thermosporothrix</taxon>
    </lineage>
</organism>
<dbReference type="GO" id="GO:0000160">
    <property type="term" value="P:phosphorelay signal transduction system"/>
    <property type="evidence" value="ECO:0007669"/>
    <property type="project" value="InterPro"/>
</dbReference>
<proteinExistence type="predicted"/>
<sequence>MSQTQGEKPNVLLIEPDVAMGRLIALGLQHQGYHVITVSFPAAVSLAVARTVDLLILDVDGGIRTDSSALESIYSHPRFADLPLVVLSWDDSIVQQAPISVPALPAAGAAEIQPIYLPKPFDARVLHEAIGQLLLSQAARSPETEERAEELLLAAYPTHSTPSIWPVVTAAGLFLVVVGMLAQYLVALIGVLIVLAALLLWLLDVKPAPRIAEAL</sequence>